<evidence type="ECO:0000313" key="4">
    <source>
        <dbReference type="Proteomes" id="UP000075225"/>
    </source>
</evidence>
<dbReference type="AlphaFoldDB" id="A0A151HJ74"/>
<feature type="compositionally biased region" description="Basic and acidic residues" evidence="1">
    <location>
        <begin position="142"/>
        <end position="163"/>
    </location>
</feature>
<dbReference type="SMART" id="SM00198">
    <property type="entry name" value="SCP"/>
    <property type="match status" value="1"/>
</dbReference>
<sequence>MSPLYCPFAGASPFEVRADVEKMGDHTNTPRIRCFIFMLALVNFVSFAERVDAKSVQSQAVEDTAEATFLPIPREAGTWHGRELEKTHKNDEAERHQDTERDEKDLREQEDKDEQSKDERDSRSSGQDDGKRESEEKEELDSEKPDSDDASRKPFDAEADQRARHATSVTSECLRFHNLFRVGQLDEEALEPLHAHAGMDSYVLALMERLAASNCSQRAIPENLPFGVNVYATTAATPSCVRASHLWYRGIDSFNGQYPGTDWRRGTALQFVQMMWSSSEYVACARTENCTRGMNQLVCLYYPPGNDIREAPFSEETWNAILRRHQQWLDYGAPGGRRDRPNAATSNNPREDDEVETL</sequence>
<evidence type="ECO:0000256" key="1">
    <source>
        <dbReference type="SAM" id="MobiDB-lite"/>
    </source>
</evidence>
<proteinExistence type="predicted"/>
<reference evidence="4" key="1">
    <citation type="submission" date="2016-03" db="EMBL/GenBank/DDBJ databases">
        <authorList>
            <person name="Sibley D."/>
            <person name="Venepally P."/>
            <person name="Karamycheva S."/>
            <person name="Hadjithomas M."/>
            <person name="Khan A."/>
            <person name="Brunk B."/>
            <person name="Roos D."/>
            <person name="Caler E."/>
            <person name="Lorenzi H."/>
        </authorList>
    </citation>
    <scope>NUCLEOTIDE SEQUENCE [LARGE SCALE GENOMIC DNA]</scope>
    <source>
        <strain evidence="4">TgCatPRC2</strain>
    </source>
</reference>
<name>A0A151HJ74_TOXGO</name>
<protein>
    <recommendedName>
        <fullName evidence="2">SCP domain-containing protein</fullName>
    </recommendedName>
</protein>
<dbReference type="EMBL" id="AHZP02000808">
    <property type="protein sequence ID" value="KYK69399.1"/>
    <property type="molecule type" value="Genomic_DNA"/>
</dbReference>
<evidence type="ECO:0000259" key="2">
    <source>
        <dbReference type="SMART" id="SM00198"/>
    </source>
</evidence>
<organism evidence="3 4">
    <name type="scientific">Toxoplasma gondii TgCatPRC2</name>
    <dbReference type="NCBI Taxonomy" id="1130821"/>
    <lineage>
        <taxon>Eukaryota</taxon>
        <taxon>Sar</taxon>
        <taxon>Alveolata</taxon>
        <taxon>Apicomplexa</taxon>
        <taxon>Conoidasida</taxon>
        <taxon>Coccidia</taxon>
        <taxon>Eucoccidiorida</taxon>
        <taxon>Eimeriorina</taxon>
        <taxon>Sarcocystidae</taxon>
        <taxon>Toxoplasma</taxon>
    </lineage>
</organism>
<dbReference type="VEuPathDB" id="ToxoDB:TGPRC2_288220"/>
<dbReference type="SUPFAM" id="SSF55797">
    <property type="entry name" value="PR-1-like"/>
    <property type="match status" value="1"/>
</dbReference>
<dbReference type="OrthoDB" id="333320at2759"/>
<dbReference type="InterPro" id="IPR014044">
    <property type="entry name" value="CAP_dom"/>
</dbReference>
<feature type="region of interest" description="Disordered" evidence="1">
    <location>
        <begin position="67"/>
        <end position="168"/>
    </location>
</feature>
<dbReference type="Proteomes" id="UP000075225">
    <property type="component" value="Unassembled WGS sequence"/>
</dbReference>
<feature type="compositionally biased region" description="Basic and acidic residues" evidence="1">
    <location>
        <begin position="80"/>
        <end position="135"/>
    </location>
</feature>
<gene>
    <name evidence="3" type="ORF">TGPRC2_288220</name>
</gene>
<feature type="region of interest" description="Disordered" evidence="1">
    <location>
        <begin position="332"/>
        <end position="358"/>
    </location>
</feature>
<dbReference type="InterPro" id="IPR035940">
    <property type="entry name" value="CAP_sf"/>
</dbReference>
<accession>A0A151HJ74</accession>
<dbReference type="Gene3D" id="3.40.33.10">
    <property type="entry name" value="CAP"/>
    <property type="match status" value="1"/>
</dbReference>
<evidence type="ECO:0000313" key="3">
    <source>
        <dbReference type="EMBL" id="KYK69399.1"/>
    </source>
</evidence>
<comment type="caution">
    <text evidence="3">The sequence shown here is derived from an EMBL/GenBank/DDBJ whole genome shotgun (WGS) entry which is preliminary data.</text>
</comment>
<feature type="domain" description="SCP" evidence="2">
    <location>
        <begin position="168"/>
        <end position="309"/>
    </location>
</feature>